<comment type="caution">
    <text evidence="3">The sequence shown here is derived from an EMBL/GenBank/DDBJ whole genome shotgun (WGS) entry which is preliminary data.</text>
</comment>
<evidence type="ECO:0000256" key="1">
    <source>
        <dbReference type="ARBA" id="ARBA00022729"/>
    </source>
</evidence>
<dbReference type="GO" id="GO:0030976">
    <property type="term" value="F:thiamine pyrophosphate binding"/>
    <property type="evidence" value="ECO:0007669"/>
    <property type="project" value="TreeGrafter"/>
</dbReference>
<reference evidence="3 4" key="1">
    <citation type="submission" date="2013-05" db="EMBL/GenBank/DDBJ databases">
        <title>The Genome Sequence of Actinomyces europaeus ACS-120-V-COL10B.</title>
        <authorList>
            <consortium name="The Broad Institute Genomics Platform"/>
            <person name="Earl A."/>
            <person name="Ward D."/>
            <person name="Feldgarden M."/>
            <person name="Gevers D."/>
            <person name="Saerens B."/>
            <person name="Vaneechoutte M."/>
            <person name="Walker B."/>
            <person name="Young S."/>
            <person name="Zeng Q."/>
            <person name="Gargeya S."/>
            <person name="Fitzgerald M."/>
            <person name="Haas B."/>
            <person name="Abouelleil A."/>
            <person name="Allen A.W."/>
            <person name="Alvarado L."/>
            <person name="Arachchi H.M."/>
            <person name="Berlin A.M."/>
            <person name="Chapman S.B."/>
            <person name="Gainer-Dewar J."/>
            <person name="Goldberg J."/>
            <person name="Griggs A."/>
            <person name="Gujja S."/>
            <person name="Hansen M."/>
            <person name="Howarth C."/>
            <person name="Imamovic A."/>
            <person name="Ireland A."/>
            <person name="Larimer J."/>
            <person name="McCowan C."/>
            <person name="Murphy C."/>
            <person name="Pearson M."/>
            <person name="Poon T.W."/>
            <person name="Priest M."/>
            <person name="Roberts A."/>
            <person name="Saif S."/>
            <person name="Shea T."/>
            <person name="Sisk P."/>
            <person name="Sykes S."/>
            <person name="Wortman J."/>
            <person name="Nusbaum C."/>
            <person name="Birren B."/>
        </authorList>
    </citation>
    <scope>NUCLEOTIDE SEQUENCE [LARGE SCALE GENOMIC DNA]</scope>
    <source>
        <strain evidence="3 4">ACS-120-V-Col10b</strain>
    </source>
</reference>
<evidence type="ECO:0000256" key="2">
    <source>
        <dbReference type="PIRSR" id="PIRSR002825-1"/>
    </source>
</evidence>
<dbReference type="Proteomes" id="UP000014387">
    <property type="component" value="Unassembled WGS sequence"/>
</dbReference>
<organism evidence="3 4">
    <name type="scientific">Gleimia europaea ACS-120-V-Col10b</name>
    <dbReference type="NCBI Taxonomy" id="883069"/>
    <lineage>
        <taxon>Bacteria</taxon>
        <taxon>Bacillati</taxon>
        <taxon>Actinomycetota</taxon>
        <taxon>Actinomycetes</taxon>
        <taxon>Actinomycetales</taxon>
        <taxon>Actinomycetaceae</taxon>
        <taxon>Gleimia</taxon>
    </lineage>
</organism>
<dbReference type="PANTHER" id="PTHR30006">
    <property type="entry name" value="THIAMINE-BINDING PERIPLASMIC PROTEIN-RELATED"/>
    <property type="match status" value="1"/>
</dbReference>
<dbReference type="SUPFAM" id="SSF53850">
    <property type="entry name" value="Periplasmic binding protein-like II"/>
    <property type="match status" value="1"/>
</dbReference>
<dbReference type="OrthoDB" id="366726at2"/>
<name>A0A9W5VVY5_9ACTO</name>
<dbReference type="CDD" id="cd13544">
    <property type="entry name" value="PBP2_Fbp_like_1"/>
    <property type="match status" value="1"/>
</dbReference>
<dbReference type="EMBL" id="AGWN01000001">
    <property type="protein sequence ID" value="EPD30412.1"/>
    <property type="molecule type" value="Genomic_DNA"/>
</dbReference>
<dbReference type="AlphaFoldDB" id="A0A9W5VVY5"/>
<dbReference type="Pfam" id="PF13343">
    <property type="entry name" value="SBP_bac_6"/>
    <property type="match status" value="1"/>
</dbReference>
<dbReference type="PIRSF" id="PIRSF002825">
    <property type="entry name" value="CfbpA"/>
    <property type="match status" value="1"/>
</dbReference>
<dbReference type="GO" id="GO:0030975">
    <property type="term" value="F:thiamine binding"/>
    <property type="evidence" value="ECO:0007669"/>
    <property type="project" value="TreeGrafter"/>
</dbReference>
<feature type="binding site" evidence="2">
    <location>
        <position position="243"/>
    </location>
    <ligand>
        <name>Fe cation</name>
        <dbReference type="ChEBI" id="CHEBI:24875"/>
    </ligand>
</feature>
<proteinExistence type="predicted"/>
<evidence type="ECO:0000313" key="4">
    <source>
        <dbReference type="Proteomes" id="UP000014387"/>
    </source>
</evidence>
<keyword evidence="2" id="KW-0408">Iron</keyword>
<dbReference type="PANTHER" id="PTHR30006:SF2">
    <property type="entry name" value="ABC TRANSPORTER SUBSTRATE-BINDING PROTEIN"/>
    <property type="match status" value="1"/>
</dbReference>
<dbReference type="InterPro" id="IPR026045">
    <property type="entry name" value="Ferric-bd"/>
</dbReference>
<dbReference type="Gene3D" id="3.40.190.10">
    <property type="entry name" value="Periplasmic binding protein-like II"/>
    <property type="match status" value="2"/>
</dbReference>
<dbReference type="GO" id="GO:0015888">
    <property type="term" value="P:thiamine transport"/>
    <property type="evidence" value="ECO:0007669"/>
    <property type="project" value="TreeGrafter"/>
</dbReference>
<keyword evidence="4" id="KW-1185">Reference proteome</keyword>
<gene>
    <name evidence="3" type="ORF">HMPREF9238_00150</name>
</gene>
<dbReference type="GO" id="GO:0030288">
    <property type="term" value="C:outer membrane-bounded periplasmic space"/>
    <property type="evidence" value="ECO:0007669"/>
    <property type="project" value="TreeGrafter"/>
</dbReference>
<evidence type="ECO:0000313" key="3">
    <source>
        <dbReference type="EMBL" id="EPD30412.1"/>
    </source>
</evidence>
<dbReference type="GO" id="GO:0046872">
    <property type="term" value="F:metal ion binding"/>
    <property type="evidence" value="ECO:0007669"/>
    <property type="project" value="UniProtKB-KW"/>
</dbReference>
<accession>A0A9W5VVY5</accession>
<protein>
    <submittedName>
        <fullName evidence="3">Uncharacterized protein</fullName>
    </submittedName>
</protein>
<keyword evidence="1" id="KW-0732">Signal</keyword>
<sequence length="354" mass="38679">MNGNQSGARLCRAPLGYTYTMRTRLRLVVGALICALLTAACTPAKELVFLCSNEESVCEQWRADFEHDSGISTRFLRLPTSEALARLTSTRAEPEFDIWVGGPSDGYVLAKERNLLQPYRPKHFASIPERFKDEDAAWFGVYGSVLALCTNPDVIEANDLPRPTSWKDLENPRLKTWISASSPLTSGTAFTALWAQAQIFGSEADDHLEKVYANVARFTHSGTAPASVIAAGDAAVAITFAPYCEQRFESGVRLDVTYPSEGTFYEVGGAGLLAGTRSQAEGEAMLDWLSSKSGQEAMAKAGISQSPISRQLPDNLESLLATSNVNILDATSDEVAQDRARWLEWAANHLEFSR</sequence>
<keyword evidence="2" id="KW-0479">Metal-binding</keyword>